<feature type="region of interest" description="Disordered" evidence="7">
    <location>
        <begin position="279"/>
        <end position="301"/>
    </location>
</feature>
<name>A0A8H8DHT9_9FUNG</name>
<proteinExistence type="inferred from homology"/>
<comment type="caution">
    <text evidence="8">The sequence shown here is derived from an EMBL/GenBank/DDBJ whole genome shotgun (WGS) entry which is preliminary data.</text>
</comment>
<feature type="compositionally biased region" description="Polar residues" evidence="7">
    <location>
        <begin position="279"/>
        <end position="295"/>
    </location>
</feature>
<dbReference type="GO" id="GO:0005737">
    <property type="term" value="C:cytoplasm"/>
    <property type="evidence" value="ECO:0007669"/>
    <property type="project" value="TreeGrafter"/>
</dbReference>
<gene>
    <name evidence="8" type="ORF">BJ554DRAFT_874</name>
</gene>
<dbReference type="PANTHER" id="PTHR11266:SF116">
    <property type="entry name" value="MPV17-LIKE PROTEIN"/>
    <property type="match status" value="1"/>
</dbReference>
<keyword evidence="9" id="KW-1185">Reference proteome</keyword>
<evidence type="ECO:0000256" key="5">
    <source>
        <dbReference type="ARBA" id="ARBA00023136"/>
    </source>
</evidence>
<keyword evidence="3" id="KW-0812">Transmembrane</keyword>
<accession>A0A8H8DHT9</accession>
<organism evidence="8 9">
    <name type="scientific">Olpidium bornovanus</name>
    <dbReference type="NCBI Taxonomy" id="278681"/>
    <lineage>
        <taxon>Eukaryota</taxon>
        <taxon>Fungi</taxon>
        <taxon>Fungi incertae sedis</taxon>
        <taxon>Olpidiomycota</taxon>
        <taxon>Olpidiomycotina</taxon>
        <taxon>Olpidiomycetes</taxon>
        <taxon>Olpidiales</taxon>
        <taxon>Olpidiaceae</taxon>
        <taxon>Olpidium</taxon>
    </lineage>
</organism>
<evidence type="ECO:0000256" key="6">
    <source>
        <dbReference type="RuleBase" id="RU363053"/>
    </source>
</evidence>
<dbReference type="GO" id="GO:0016020">
    <property type="term" value="C:membrane"/>
    <property type="evidence" value="ECO:0007669"/>
    <property type="project" value="UniProtKB-SubCell"/>
</dbReference>
<dbReference type="EMBL" id="JAEFCI010007833">
    <property type="protein sequence ID" value="KAG5458828.1"/>
    <property type="molecule type" value="Genomic_DNA"/>
</dbReference>
<evidence type="ECO:0000256" key="2">
    <source>
        <dbReference type="ARBA" id="ARBA00006824"/>
    </source>
</evidence>
<protein>
    <submittedName>
        <fullName evidence="8">Uncharacterized protein</fullName>
    </submittedName>
</protein>
<dbReference type="AlphaFoldDB" id="A0A8H8DHT9"/>
<evidence type="ECO:0000256" key="7">
    <source>
        <dbReference type="SAM" id="MobiDB-lite"/>
    </source>
</evidence>
<evidence type="ECO:0000256" key="4">
    <source>
        <dbReference type="ARBA" id="ARBA00022989"/>
    </source>
</evidence>
<evidence type="ECO:0000256" key="3">
    <source>
        <dbReference type="ARBA" id="ARBA00022692"/>
    </source>
</evidence>
<evidence type="ECO:0000313" key="8">
    <source>
        <dbReference type="EMBL" id="KAG5458828.1"/>
    </source>
</evidence>
<dbReference type="Proteomes" id="UP000673691">
    <property type="component" value="Unassembled WGS sequence"/>
</dbReference>
<evidence type="ECO:0000313" key="9">
    <source>
        <dbReference type="Proteomes" id="UP000673691"/>
    </source>
</evidence>
<dbReference type="PANTHER" id="PTHR11266">
    <property type="entry name" value="PEROXISOMAL MEMBRANE PROTEIN 2, PXMP2 MPV17"/>
    <property type="match status" value="1"/>
</dbReference>
<keyword evidence="4" id="KW-1133">Transmembrane helix</keyword>
<reference evidence="8 9" key="1">
    <citation type="journal article" name="Sci. Rep.">
        <title>Genome-scale phylogenetic analyses confirm Olpidium as the closest living zoosporic fungus to the non-flagellated, terrestrial fungi.</title>
        <authorList>
            <person name="Chang Y."/>
            <person name="Rochon D."/>
            <person name="Sekimoto S."/>
            <person name="Wang Y."/>
            <person name="Chovatia M."/>
            <person name="Sandor L."/>
            <person name="Salamov A."/>
            <person name="Grigoriev I.V."/>
            <person name="Stajich J.E."/>
            <person name="Spatafora J.W."/>
        </authorList>
    </citation>
    <scope>NUCLEOTIDE SEQUENCE [LARGE SCALE GENOMIC DNA]</scope>
    <source>
        <strain evidence="8">S191</strain>
    </source>
</reference>
<comment type="subcellular location">
    <subcellularLocation>
        <location evidence="1">Membrane</location>
        <topology evidence="1">Multi-pass membrane protein</topology>
    </subcellularLocation>
</comment>
<dbReference type="OrthoDB" id="430207at2759"/>
<dbReference type="InterPro" id="IPR007248">
    <property type="entry name" value="Mpv17_PMP22"/>
</dbReference>
<sequence>MAPLIKAAATSCALFAAGDFISQALVEKVTPYDARRTARFATVGALLHGPYFRLCRYSARREAGRKFRGRREDEETGVVRCRFAISSPWQPCSKLSLTFLGLLPCHKNKKGFDRLDKTFPAKTVTSVLAKSATAQLLVFPPYLCGFFIASALLEGKSFQSGVERVKTSIWKTFVAGSLVWPVKFPRAADSPLTEKESRTANAALAERVPGAADAATMSAAVAANRMETLTAKAWKRLETLTREREEGRREGHAQLVAQKAQTDKLTSHLEKVVLNQVMSTASRQTGTAPRGPSNNQDEDDIEPAVRSVTLVRGIFPGHVRQEPR</sequence>
<keyword evidence="5" id="KW-0472">Membrane</keyword>
<evidence type="ECO:0000256" key="1">
    <source>
        <dbReference type="ARBA" id="ARBA00004141"/>
    </source>
</evidence>
<comment type="similarity">
    <text evidence="2 6">Belongs to the peroxisomal membrane protein PXMP2/4 family.</text>
</comment>